<reference evidence="14" key="1">
    <citation type="submission" date="2020-12" db="EMBL/GenBank/DDBJ databases">
        <title>Metabolic potential, ecology and presence of endohyphal bacteria is reflected in genomic diversity of Mucoromycotina.</title>
        <authorList>
            <person name="Muszewska A."/>
            <person name="Okrasinska A."/>
            <person name="Steczkiewicz K."/>
            <person name="Drgas O."/>
            <person name="Orlowska M."/>
            <person name="Perlinska-Lenart U."/>
            <person name="Aleksandrzak-Piekarczyk T."/>
            <person name="Szatraj K."/>
            <person name="Zielenkiewicz U."/>
            <person name="Pilsyk S."/>
            <person name="Malc E."/>
            <person name="Mieczkowski P."/>
            <person name="Kruszewska J.S."/>
            <person name="Biernat P."/>
            <person name="Pawlowska J."/>
        </authorList>
    </citation>
    <scope>NUCLEOTIDE SEQUENCE</scope>
    <source>
        <strain evidence="14">WA0000017839</strain>
    </source>
</reference>
<dbReference type="Proteomes" id="UP000603453">
    <property type="component" value="Unassembled WGS sequence"/>
</dbReference>
<evidence type="ECO:0000313" key="15">
    <source>
        <dbReference type="Proteomes" id="UP000603453"/>
    </source>
</evidence>
<feature type="binding site" evidence="11">
    <location>
        <begin position="34"/>
        <end position="41"/>
    </location>
    <ligand>
        <name>ATP</name>
        <dbReference type="ChEBI" id="CHEBI:30616"/>
    </ligand>
</feature>
<comment type="similarity">
    <text evidence="1">Belongs to the helicase family. UvrD subfamily.</text>
</comment>
<dbReference type="GO" id="GO:0003677">
    <property type="term" value="F:DNA binding"/>
    <property type="evidence" value="ECO:0007669"/>
    <property type="project" value="UniProtKB-KW"/>
</dbReference>
<dbReference type="CDD" id="cd17932">
    <property type="entry name" value="DEXQc_UvrD"/>
    <property type="match status" value="1"/>
</dbReference>
<proteinExistence type="inferred from homology"/>
<dbReference type="OrthoDB" id="1470711at2759"/>
<evidence type="ECO:0000256" key="1">
    <source>
        <dbReference type="ARBA" id="ARBA00009922"/>
    </source>
</evidence>
<dbReference type="PROSITE" id="PS51198">
    <property type="entry name" value="UVRD_HELICASE_ATP_BIND"/>
    <property type="match status" value="1"/>
</dbReference>
<feature type="domain" description="UvrD-like helicase ATP-binding" evidence="12">
    <location>
        <begin position="13"/>
        <end position="297"/>
    </location>
</feature>
<dbReference type="GO" id="GO:0043138">
    <property type="term" value="F:3'-5' DNA helicase activity"/>
    <property type="evidence" value="ECO:0007669"/>
    <property type="project" value="UniProtKB-EC"/>
</dbReference>
<comment type="caution">
    <text evidence="14">The sequence shown here is derived from an EMBL/GenBank/DDBJ whole genome shotgun (WGS) entry which is preliminary data.</text>
</comment>
<evidence type="ECO:0000256" key="3">
    <source>
        <dbReference type="ARBA" id="ARBA00022801"/>
    </source>
</evidence>
<keyword evidence="3 11" id="KW-0378">Hydrolase</keyword>
<evidence type="ECO:0000256" key="11">
    <source>
        <dbReference type="PROSITE-ProRule" id="PRU00560"/>
    </source>
</evidence>
<dbReference type="PROSITE" id="PS51217">
    <property type="entry name" value="UVRD_HELICASE_CTER"/>
    <property type="match status" value="1"/>
</dbReference>
<dbReference type="AlphaFoldDB" id="A0A8H7QP56"/>
<dbReference type="InterPro" id="IPR027417">
    <property type="entry name" value="P-loop_NTPase"/>
</dbReference>
<dbReference type="InterPro" id="IPR013986">
    <property type="entry name" value="DExx_box_DNA_helicase_dom_sf"/>
</dbReference>
<keyword evidence="15" id="KW-1185">Reference proteome</keyword>
<gene>
    <name evidence="14" type="ORF">INT47_002685</name>
</gene>
<evidence type="ECO:0000256" key="4">
    <source>
        <dbReference type="ARBA" id="ARBA00022806"/>
    </source>
</evidence>
<dbReference type="Gene3D" id="1.10.10.160">
    <property type="match status" value="1"/>
</dbReference>
<organism evidence="14 15">
    <name type="scientific">Mucor saturninus</name>
    <dbReference type="NCBI Taxonomy" id="64648"/>
    <lineage>
        <taxon>Eukaryota</taxon>
        <taxon>Fungi</taxon>
        <taxon>Fungi incertae sedis</taxon>
        <taxon>Mucoromycota</taxon>
        <taxon>Mucoromycotina</taxon>
        <taxon>Mucoromycetes</taxon>
        <taxon>Mucorales</taxon>
        <taxon>Mucorineae</taxon>
        <taxon>Mucoraceae</taxon>
        <taxon>Mucor</taxon>
    </lineage>
</organism>
<evidence type="ECO:0000256" key="9">
    <source>
        <dbReference type="ARBA" id="ARBA00034808"/>
    </source>
</evidence>
<dbReference type="EC" id="5.6.2.4" evidence="9"/>
<keyword evidence="2 11" id="KW-0547">Nucleotide-binding</keyword>
<dbReference type="Gene3D" id="3.40.50.300">
    <property type="entry name" value="P-loop containing nucleotide triphosphate hydrolases"/>
    <property type="match status" value="2"/>
</dbReference>
<dbReference type="Gene3D" id="1.10.486.10">
    <property type="entry name" value="PCRA, domain 4"/>
    <property type="match status" value="1"/>
</dbReference>
<dbReference type="GO" id="GO:0000725">
    <property type="term" value="P:recombinational repair"/>
    <property type="evidence" value="ECO:0007669"/>
    <property type="project" value="TreeGrafter"/>
</dbReference>
<dbReference type="InterPro" id="IPR000212">
    <property type="entry name" value="DNA_helicase_UvrD/REP"/>
</dbReference>
<evidence type="ECO:0000256" key="8">
    <source>
        <dbReference type="ARBA" id="ARBA00034617"/>
    </source>
</evidence>
<dbReference type="GO" id="GO:0016787">
    <property type="term" value="F:hydrolase activity"/>
    <property type="evidence" value="ECO:0007669"/>
    <property type="project" value="UniProtKB-UniRule"/>
</dbReference>
<dbReference type="Pfam" id="PF13361">
    <property type="entry name" value="UvrD_C"/>
    <property type="match status" value="2"/>
</dbReference>
<name>A0A8H7QP56_9FUNG</name>
<evidence type="ECO:0000256" key="2">
    <source>
        <dbReference type="ARBA" id="ARBA00022741"/>
    </source>
</evidence>
<keyword evidence="4 11" id="KW-0347">Helicase</keyword>
<keyword evidence="7" id="KW-0413">Isomerase</keyword>
<keyword evidence="6" id="KW-0238">DNA-binding</keyword>
<dbReference type="PANTHER" id="PTHR11070:SF2">
    <property type="entry name" value="ATP-DEPENDENT DNA HELICASE SRS2"/>
    <property type="match status" value="1"/>
</dbReference>
<evidence type="ECO:0000256" key="6">
    <source>
        <dbReference type="ARBA" id="ARBA00023125"/>
    </source>
</evidence>
<accession>A0A8H7QP56</accession>
<feature type="domain" description="UvrD-like helicase C-terminal" evidence="13">
    <location>
        <begin position="254"/>
        <end position="530"/>
    </location>
</feature>
<protein>
    <recommendedName>
        <fullName evidence="9">DNA 3'-5' helicase</fullName>
        <ecNumber evidence="9">5.6.2.4</ecNumber>
    </recommendedName>
</protein>
<dbReference type="InterPro" id="IPR014016">
    <property type="entry name" value="UvrD-like_ATP-bd"/>
</dbReference>
<comment type="catalytic activity">
    <reaction evidence="8">
        <text>Couples ATP hydrolysis with the unwinding of duplex DNA by translocating in the 3'-5' direction.</text>
        <dbReference type="EC" id="5.6.2.4"/>
    </reaction>
</comment>
<evidence type="ECO:0000313" key="14">
    <source>
        <dbReference type="EMBL" id="KAG2195912.1"/>
    </source>
</evidence>
<dbReference type="Pfam" id="PF00580">
    <property type="entry name" value="UvrD-helicase"/>
    <property type="match status" value="1"/>
</dbReference>
<evidence type="ECO:0000259" key="12">
    <source>
        <dbReference type="PROSITE" id="PS51198"/>
    </source>
</evidence>
<dbReference type="InterPro" id="IPR014017">
    <property type="entry name" value="DNA_helicase_UvrD-like_C"/>
</dbReference>
<evidence type="ECO:0000256" key="7">
    <source>
        <dbReference type="ARBA" id="ARBA00023235"/>
    </source>
</evidence>
<sequence length="542" mass="62051">MSNEKEKFQTALESLNPTQRDSVLSDADSLQILAGPGSGKTRVLTYRVAYLVIEKGIEPNQIIVVTFTNKAANEMKTRLFKLIGVNKTNRLLIGTFHAICSKLLHHYGQYAGIDPSFSICDPDQSKTIIKTIQEDKNINIDEFTRKTLTPGALLGIISKAKSKGEDEHMYKELYGKEYKTRYIAVVFMAYEEELKRQNMLDYDNLILKCCALLKRKKNVLSNIKSILVDEYQDTNIVQYDLIKLMMKQVNKKSVTIVGDPDQSIFGWRSAEPKNFGKMEEDFDGTRSIKMEQNYRSTGKVIKSALHVIKQDEQRIDKLLYTNNPEGIPISLITTQDPKSQADFVAAEIKKAIVGGDRFFDRVEVKDMTSYLSFAYNPKNISAFTRIINVPKRGIGEVWLKRILKFDMDNNGTLLDSLREIGHGGCDIKVPPQMVGKIRQFVMICTHIRDMIENKKEVTDILSYIYEATEYEKYLKDHYFQDYESRWQNLGELLSIAKKTTEDAASHNDHYEEDTENTTAVKPVDETMQNGYGFVKLIQFCNL</sequence>
<dbReference type="GO" id="GO:0005634">
    <property type="term" value="C:nucleus"/>
    <property type="evidence" value="ECO:0007669"/>
    <property type="project" value="TreeGrafter"/>
</dbReference>
<dbReference type="SUPFAM" id="SSF52540">
    <property type="entry name" value="P-loop containing nucleoside triphosphate hydrolases"/>
    <property type="match status" value="1"/>
</dbReference>
<comment type="catalytic activity">
    <reaction evidence="10">
        <text>ATP + H2O = ADP + phosphate + H(+)</text>
        <dbReference type="Rhea" id="RHEA:13065"/>
        <dbReference type="ChEBI" id="CHEBI:15377"/>
        <dbReference type="ChEBI" id="CHEBI:15378"/>
        <dbReference type="ChEBI" id="CHEBI:30616"/>
        <dbReference type="ChEBI" id="CHEBI:43474"/>
        <dbReference type="ChEBI" id="CHEBI:456216"/>
        <dbReference type="EC" id="5.6.2.4"/>
    </reaction>
</comment>
<dbReference type="PANTHER" id="PTHR11070">
    <property type="entry name" value="UVRD / RECB / PCRA DNA HELICASE FAMILY MEMBER"/>
    <property type="match status" value="1"/>
</dbReference>
<evidence type="ECO:0000259" key="13">
    <source>
        <dbReference type="PROSITE" id="PS51217"/>
    </source>
</evidence>
<dbReference type="EMBL" id="JAEPRD010000158">
    <property type="protein sequence ID" value="KAG2195912.1"/>
    <property type="molecule type" value="Genomic_DNA"/>
</dbReference>
<keyword evidence="5 11" id="KW-0067">ATP-binding</keyword>
<evidence type="ECO:0000256" key="5">
    <source>
        <dbReference type="ARBA" id="ARBA00022840"/>
    </source>
</evidence>
<evidence type="ECO:0000256" key="10">
    <source>
        <dbReference type="ARBA" id="ARBA00048988"/>
    </source>
</evidence>
<dbReference type="GO" id="GO:0005524">
    <property type="term" value="F:ATP binding"/>
    <property type="evidence" value="ECO:0007669"/>
    <property type="project" value="UniProtKB-UniRule"/>
</dbReference>